<evidence type="ECO:0000313" key="2">
    <source>
        <dbReference type="Proteomes" id="UP001418222"/>
    </source>
</evidence>
<protein>
    <submittedName>
        <fullName evidence="1">Uncharacterized protein</fullName>
    </submittedName>
</protein>
<name>A0AAP0GF35_9ASPA</name>
<dbReference type="Proteomes" id="UP001418222">
    <property type="component" value="Unassembled WGS sequence"/>
</dbReference>
<accession>A0AAP0GF35</accession>
<reference evidence="1 2" key="1">
    <citation type="journal article" date="2022" name="Nat. Plants">
        <title>Genomes of leafy and leafless Platanthera orchids illuminate the evolution of mycoheterotrophy.</title>
        <authorList>
            <person name="Li M.H."/>
            <person name="Liu K.W."/>
            <person name="Li Z."/>
            <person name="Lu H.C."/>
            <person name="Ye Q.L."/>
            <person name="Zhang D."/>
            <person name="Wang J.Y."/>
            <person name="Li Y.F."/>
            <person name="Zhong Z.M."/>
            <person name="Liu X."/>
            <person name="Yu X."/>
            <person name="Liu D.K."/>
            <person name="Tu X.D."/>
            <person name="Liu B."/>
            <person name="Hao Y."/>
            <person name="Liao X.Y."/>
            <person name="Jiang Y.T."/>
            <person name="Sun W.H."/>
            <person name="Chen J."/>
            <person name="Chen Y.Q."/>
            <person name="Ai Y."/>
            <person name="Zhai J.W."/>
            <person name="Wu S.S."/>
            <person name="Zhou Z."/>
            <person name="Hsiao Y.Y."/>
            <person name="Wu W.L."/>
            <person name="Chen Y.Y."/>
            <person name="Lin Y.F."/>
            <person name="Hsu J.L."/>
            <person name="Li C.Y."/>
            <person name="Wang Z.W."/>
            <person name="Zhao X."/>
            <person name="Zhong W.Y."/>
            <person name="Ma X.K."/>
            <person name="Ma L."/>
            <person name="Huang J."/>
            <person name="Chen G.Z."/>
            <person name="Huang M.Z."/>
            <person name="Huang L."/>
            <person name="Peng D.H."/>
            <person name="Luo Y.B."/>
            <person name="Zou S.Q."/>
            <person name="Chen S.P."/>
            <person name="Lan S."/>
            <person name="Tsai W.C."/>
            <person name="Van de Peer Y."/>
            <person name="Liu Z.J."/>
        </authorList>
    </citation>
    <scope>NUCLEOTIDE SEQUENCE [LARGE SCALE GENOMIC DNA]</scope>
    <source>
        <strain evidence="1">Lor287</strain>
    </source>
</reference>
<gene>
    <name evidence="1" type="ORF">KSP39_PZI000039</name>
</gene>
<dbReference type="AlphaFoldDB" id="A0AAP0GF35"/>
<sequence length="121" mass="12923">MRMSLAPSLSLHRQSLMVASASTALTNGEALSALGTLGIFFNHRPACFTLSFDIGTATVFSGALLGAGTRLFSASFMRVWCTWILFSTGESRMGRLSRCSTRPGSWIWTLRGGPLSSTVVG</sequence>
<keyword evidence="2" id="KW-1185">Reference proteome</keyword>
<dbReference type="EMBL" id="JBBWWQ010000001">
    <property type="protein sequence ID" value="KAK8956521.1"/>
    <property type="molecule type" value="Genomic_DNA"/>
</dbReference>
<proteinExistence type="predicted"/>
<organism evidence="1 2">
    <name type="scientific">Platanthera zijinensis</name>
    <dbReference type="NCBI Taxonomy" id="2320716"/>
    <lineage>
        <taxon>Eukaryota</taxon>
        <taxon>Viridiplantae</taxon>
        <taxon>Streptophyta</taxon>
        <taxon>Embryophyta</taxon>
        <taxon>Tracheophyta</taxon>
        <taxon>Spermatophyta</taxon>
        <taxon>Magnoliopsida</taxon>
        <taxon>Liliopsida</taxon>
        <taxon>Asparagales</taxon>
        <taxon>Orchidaceae</taxon>
        <taxon>Orchidoideae</taxon>
        <taxon>Orchideae</taxon>
        <taxon>Orchidinae</taxon>
        <taxon>Platanthera</taxon>
    </lineage>
</organism>
<evidence type="ECO:0000313" key="1">
    <source>
        <dbReference type="EMBL" id="KAK8956521.1"/>
    </source>
</evidence>
<comment type="caution">
    <text evidence="1">The sequence shown here is derived from an EMBL/GenBank/DDBJ whole genome shotgun (WGS) entry which is preliminary data.</text>
</comment>